<evidence type="ECO:0000256" key="3">
    <source>
        <dbReference type="ARBA" id="ARBA00004316"/>
    </source>
</evidence>
<comment type="caution">
    <text evidence="13">The sequence shown here is derived from an EMBL/GenBank/DDBJ whole genome shotgun (WGS) entry which is preliminary data.</text>
</comment>
<dbReference type="EMBL" id="JAXCGZ010002010">
    <property type="protein sequence ID" value="KAK7084669.1"/>
    <property type="molecule type" value="Genomic_DNA"/>
</dbReference>
<dbReference type="InterPro" id="IPR014756">
    <property type="entry name" value="Ig_E-set"/>
</dbReference>
<dbReference type="Pfam" id="PF10162">
    <property type="entry name" value="G8"/>
    <property type="match status" value="2"/>
</dbReference>
<evidence type="ECO:0000256" key="8">
    <source>
        <dbReference type="ARBA" id="ARBA00023136"/>
    </source>
</evidence>
<keyword evidence="6" id="KW-0732">Signal</keyword>
<keyword evidence="14" id="KW-1185">Reference proteome</keyword>
<evidence type="ECO:0000313" key="13">
    <source>
        <dbReference type="EMBL" id="KAK7084669.1"/>
    </source>
</evidence>
<dbReference type="SUPFAM" id="SSF51126">
    <property type="entry name" value="Pectin lyase-like"/>
    <property type="match status" value="1"/>
</dbReference>
<dbReference type="Gene3D" id="2.160.20.10">
    <property type="entry name" value="Single-stranded right-handed beta-helix, Pectin lyase-like"/>
    <property type="match status" value="2"/>
</dbReference>
<organism evidence="13 14">
    <name type="scientific">Halocaridina rubra</name>
    <name type="common">Hawaiian red shrimp</name>
    <dbReference type="NCBI Taxonomy" id="373956"/>
    <lineage>
        <taxon>Eukaryota</taxon>
        <taxon>Metazoa</taxon>
        <taxon>Ecdysozoa</taxon>
        <taxon>Arthropoda</taxon>
        <taxon>Crustacea</taxon>
        <taxon>Multicrustacea</taxon>
        <taxon>Malacostraca</taxon>
        <taxon>Eumalacostraca</taxon>
        <taxon>Eucarida</taxon>
        <taxon>Decapoda</taxon>
        <taxon>Pleocyemata</taxon>
        <taxon>Caridea</taxon>
        <taxon>Atyoidea</taxon>
        <taxon>Atyidae</taxon>
        <taxon>Halocaridina</taxon>
    </lineage>
</organism>
<evidence type="ECO:0000256" key="6">
    <source>
        <dbReference type="ARBA" id="ARBA00022729"/>
    </source>
</evidence>
<keyword evidence="4" id="KW-1003">Cell membrane</keyword>
<dbReference type="InterPro" id="IPR052387">
    <property type="entry name" value="Fibrocystin"/>
</dbReference>
<accession>A0AAN9ADV1</accession>
<feature type="transmembrane region" description="Helical" evidence="11">
    <location>
        <begin position="6"/>
        <end position="23"/>
    </location>
</feature>
<dbReference type="SMART" id="SM01225">
    <property type="entry name" value="G8"/>
    <property type="match status" value="2"/>
</dbReference>
<dbReference type="InterPro" id="IPR012334">
    <property type="entry name" value="Pectin_lyas_fold"/>
</dbReference>
<feature type="domain" description="G8" evidence="12">
    <location>
        <begin position="1728"/>
        <end position="1871"/>
    </location>
</feature>
<dbReference type="GO" id="GO:0042995">
    <property type="term" value="C:cell projection"/>
    <property type="evidence" value="ECO:0007669"/>
    <property type="project" value="UniProtKB-SubCell"/>
</dbReference>
<dbReference type="Proteomes" id="UP001381693">
    <property type="component" value="Unassembled WGS sequence"/>
</dbReference>
<keyword evidence="5 11" id="KW-0812">Transmembrane</keyword>
<dbReference type="InterPro" id="IPR006626">
    <property type="entry name" value="PbH1"/>
</dbReference>
<dbReference type="PANTHER" id="PTHR46769:SF2">
    <property type="entry name" value="FIBROCYSTIN-L ISOFORM 2 PRECURSOR-RELATED"/>
    <property type="match status" value="1"/>
</dbReference>
<evidence type="ECO:0000313" key="14">
    <source>
        <dbReference type="Proteomes" id="UP001381693"/>
    </source>
</evidence>
<dbReference type="CDD" id="cd00603">
    <property type="entry name" value="IPT_PCSR"/>
    <property type="match status" value="4"/>
</dbReference>
<dbReference type="SMART" id="SM00710">
    <property type="entry name" value="PbH1"/>
    <property type="match status" value="7"/>
</dbReference>
<evidence type="ECO:0000256" key="5">
    <source>
        <dbReference type="ARBA" id="ARBA00022692"/>
    </source>
</evidence>
<evidence type="ECO:0000256" key="9">
    <source>
        <dbReference type="ARBA" id="ARBA00023180"/>
    </source>
</evidence>
<dbReference type="InterPro" id="IPR019316">
    <property type="entry name" value="G8_domain"/>
</dbReference>
<evidence type="ECO:0000256" key="11">
    <source>
        <dbReference type="SAM" id="Phobius"/>
    </source>
</evidence>
<gene>
    <name evidence="13" type="primary">PKHD1L1</name>
    <name evidence="13" type="ORF">SK128_002603</name>
</gene>
<evidence type="ECO:0000259" key="12">
    <source>
        <dbReference type="PROSITE" id="PS51484"/>
    </source>
</evidence>
<name>A0AAN9ADV1_HALRR</name>
<keyword evidence="9" id="KW-0325">Glycoprotein</keyword>
<proteinExistence type="predicted"/>
<dbReference type="InterPro" id="IPR002909">
    <property type="entry name" value="IPT_dom"/>
</dbReference>
<dbReference type="PROSITE" id="PS51484">
    <property type="entry name" value="G8"/>
    <property type="match status" value="2"/>
</dbReference>
<comment type="subcellular location">
    <subcellularLocation>
        <location evidence="2">Cell membrane</location>
    </subcellularLocation>
    <subcellularLocation>
        <location evidence="3">Cell projection</location>
    </subcellularLocation>
    <subcellularLocation>
        <location evidence="1">Membrane</location>
        <topology evidence="1">Single-pass membrane protein</topology>
    </subcellularLocation>
</comment>
<protein>
    <submittedName>
        <fullName evidence="13">Fibrocystin-L</fullName>
    </submittedName>
</protein>
<evidence type="ECO:0000256" key="4">
    <source>
        <dbReference type="ARBA" id="ARBA00022475"/>
    </source>
</evidence>
<evidence type="ECO:0000256" key="7">
    <source>
        <dbReference type="ARBA" id="ARBA00022989"/>
    </source>
</evidence>
<keyword evidence="8 11" id="KW-0472">Membrane</keyword>
<dbReference type="SUPFAM" id="SSF81296">
    <property type="entry name" value="E set domains"/>
    <property type="match status" value="6"/>
</dbReference>
<dbReference type="CDD" id="cd00102">
    <property type="entry name" value="IPT"/>
    <property type="match status" value="1"/>
</dbReference>
<evidence type="ECO:0000256" key="10">
    <source>
        <dbReference type="ARBA" id="ARBA00023273"/>
    </source>
</evidence>
<dbReference type="InterPro" id="IPR013783">
    <property type="entry name" value="Ig-like_fold"/>
</dbReference>
<feature type="domain" description="G8" evidence="12">
    <location>
        <begin position="884"/>
        <end position="1007"/>
    </location>
</feature>
<dbReference type="Pfam" id="PF24606">
    <property type="entry name" value="CEMIP_beta-hel"/>
    <property type="match status" value="2"/>
</dbReference>
<evidence type="ECO:0000256" key="1">
    <source>
        <dbReference type="ARBA" id="ARBA00004167"/>
    </source>
</evidence>
<dbReference type="Gene3D" id="2.60.40.10">
    <property type="entry name" value="Immunoglobulins"/>
    <property type="match status" value="6"/>
</dbReference>
<reference evidence="13 14" key="1">
    <citation type="submission" date="2023-11" db="EMBL/GenBank/DDBJ databases">
        <title>Halocaridina rubra genome assembly.</title>
        <authorList>
            <person name="Smith C."/>
        </authorList>
    </citation>
    <scope>NUCLEOTIDE SEQUENCE [LARGE SCALE GENOMIC DNA]</scope>
    <source>
        <strain evidence="13">EP-1</strain>
        <tissue evidence="13">Whole</tissue>
    </source>
</reference>
<dbReference type="SMART" id="SM00429">
    <property type="entry name" value="IPT"/>
    <property type="match status" value="5"/>
</dbReference>
<keyword evidence="10" id="KW-0966">Cell projection</keyword>
<dbReference type="Pfam" id="PF01833">
    <property type="entry name" value="TIG"/>
    <property type="match status" value="6"/>
</dbReference>
<keyword evidence="7 11" id="KW-1133">Transmembrane helix</keyword>
<sequence>MNTKVSPVLVGINVMIILSLLLGSMTVDFHNAGTFYYAGDLVAGTVVMSGQIIVVSPAQDAHKVEVKLGGVEAEYDPTNSRVFNSRNSGGSCNAINNFLDGCSSSAPLAPGSDHLYFVTDICLTPVITAVSASAVESISGLKGMQVRAGVSLTINGIGFGNETCQNSVKIGSASCTVTSSTETSVTCDLDDIINIISLKAFPIQVIVNNRGTAAINVNNFMNEGQVTIVPVVTSFTPTMGSVAGGTLITISGSGLEAFDSQAYVQLGSGICAVASVSSAAITCTTVATPASTVTLAVYVSTFNIPAIADLAGSSYTFSDASTPSVTGISVSGNAITITGSSFGTDVSSVTVTLTVLSLRSAKMYDDKNEPKPIKKRTIKNQKEEELDKLQREEFEYEMHGYDEVAKESRSTRRPNILTDHFPEFDAVSDFWGVFTNSKAKTFEETKQLGVWKIAGSQPRPYTEPKLSNIPTVRTSRMGTTTTFECTVSAANSTTIVCNAASLPANNYAVSVNIAGVGYAKASGGSSISVTPSLMSMIPTEGSVNGGTLLTITGAGFSPGEVTVTVDGVNCPLESESTVTITCRVPAHSVGSVDVEVTSSGTSNIYPVQFMYSTTKTPVITFVNPNTGLSPGITLTLSGTNLYLSATDPTVIVGGAVCNVTAATSLSVTCTAPDVAGGSQNVVLRDPVYGDSNSDLTVSYNFSISAVTPSQGGYGGVLVVVSGLGFDPYGGSTVTVCGNACSLVSATSSAITCSAPASTASGSSQVCDVVVTNPDMSSAILANGFTYMQSLTPAVTAIFPVRGGTAGGTNLTITGTGFASSGNTVTIGGSPCIVTTESTTEIICVTEAHPGPGTFPVLVDVPSSGYATTDSNGEFFYIDRWSSIYTWGGLPVPTTGDLVVIEEGQTILLDQSTDVLRAIIIMGGHLVFDKEASTELVLRAEYILIVGGGSLTIGTEDEPFLNDAVIELHGNTRSIELPMYGAKVLAVRNGTLDLHGAYIPVTWTHLASTASVGSSTITLKQPVTWKAGDRIIIATTEHRFIENENEERTIASVSGDGLTLTLTEPLEFEHISIEQTLGGRVIETRAEVGLLTRNVKIRGNINSDFSEVIEACDETWKPDQFDTQSCFNGRYGEEIGSDRFGATVMLFGKYPDQDLVEGRIEYVEVTEAGQAFQLGRYPLHFHLVGRVNSSYIRGCAVHRTYNRAVTIHAANYLTIERNVVYNNMGHAIFTEDGVEEHNVIQYNLAVFTRTSSSLLNVDITPSSYWVVHPNNIVRHNAAAGGTHFGYWYRLESHPTGPSATNSICQNKAPMGQFFNNSAHSMGRYGLWVFSVEGYFPKVNGCSGNDLVAVWNDFTVWKCDRGAEAVVGGALQFNNFVALDNEAAGIEMVELSGGFGLDDGPAVSNSLMIGHSALSSGSCNDGASGIVAPKKEVFSISNTTFVNYDSGSCSALSGCAHCKPRQGGFRVQTKELTFVNAPNKLRFLWEHETIWIDADGTLSGAAENSVVPDMDILPPSMCQKNVAGLSVNPEVPGAVCTSLKFLRFNMEGPSISPSSLQARDLIVSNSYGNTSIPYRVKRLTTEGWMGILFTGETYKYTFDYSSQITNITYQSATRFMESGDYYYVQHQLMQKPDSFGTTSDERNSSLSIPDPVTGYHGDYYWNNDTQVMTYLVSENTKPSRRTLFETRPTGRKREINFRVYRCYFTDCIQPTPPPVPTGRPDVTFRWSDVETWKEVPVGSGGHPTDSVYGLPVDGDEIIIPQGMWLIVDTATPKLGRVYVYGAIEFEDVMDHTFEATIIYLQGGTVVAGFSENAPFVHKLNIVLRGSLDPSDPDNVDMPMPFGVPSVGWKAIGVFGQLTLHGQLSGNAWTKLGATAAAGDSTLTLSEAAPASWVNKEVMITATGKEASETEIRKVLAVSGSTVTLDAALNFEHLGETFTPSGSSTSYTMAGEVGLLTRNIVIEGSDYPDLQKDSFGGRIVVSKLSSDGVDYTGQIQLHSVELRNMGQEGFPDPDDPRYSLALVNLGLNDGSNYVKKCTFNKNYNTAIGLFGTDNITVEDNVIYHTVGPCIRDDSNDNTFKNNLLSVMLFPGTYNGREEKQNLDWFGAFSLNKAGRVTLVDNVVAGSEQAGFQTYGENCEDQTLWYNNEVHGSVFGVLLWKKSAGSSEHKCRRLNNFYAWRVWDTAFYMQHFYSFILKNVQAVDCLVGVNQLVYSPPALSHAFIDKTATTEDSVFVGASPFHTCAYQDSKATIQDFYSHILWNAGRFGGNSGIIFAVFLSQVNSKWNNTLGYFKCLCLICLFQNFSG</sequence>
<dbReference type="InterPro" id="IPR011050">
    <property type="entry name" value="Pectin_lyase_fold/virulence"/>
</dbReference>
<dbReference type="InterPro" id="IPR055401">
    <property type="entry name" value="CEMIP_beta-hel_dom"/>
</dbReference>
<evidence type="ECO:0000256" key="2">
    <source>
        <dbReference type="ARBA" id="ARBA00004236"/>
    </source>
</evidence>
<dbReference type="PANTHER" id="PTHR46769">
    <property type="entry name" value="POLYCYSTIC KIDNEY AND HEPATIC DISEASE 1 (AUTOSOMAL RECESSIVE)-LIKE 1"/>
    <property type="match status" value="1"/>
</dbReference>
<dbReference type="GO" id="GO:0005886">
    <property type="term" value="C:plasma membrane"/>
    <property type="evidence" value="ECO:0007669"/>
    <property type="project" value="UniProtKB-SubCell"/>
</dbReference>